<reference evidence="2 3" key="1">
    <citation type="journal article" date="2021" name="Elife">
        <title>Chloroplast acquisition without the gene transfer in kleptoplastic sea slugs, Plakobranchus ocellatus.</title>
        <authorList>
            <person name="Maeda T."/>
            <person name="Takahashi S."/>
            <person name="Yoshida T."/>
            <person name="Shimamura S."/>
            <person name="Takaki Y."/>
            <person name="Nagai Y."/>
            <person name="Toyoda A."/>
            <person name="Suzuki Y."/>
            <person name="Arimoto A."/>
            <person name="Ishii H."/>
            <person name="Satoh N."/>
            <person name="Nishiyama T."/>
            <person name="Hasebe M."/>
            <person name="Maruyama T."/>
            <person name="Minagawa J."/>
            <person name="Obokata J."/>
            <person name="Shigenobu S."/>
        </authorList>
    </citation>
    <scope>NUCLEOTIDE SEQUENCE [LARGE SCALE GENOMIC DNA]</scope>
</reference>
<dbReference type="EMBL" id="BLXT01002861">
    <property type="protein sequence ID" value="GFN98617.1"/>
    <property type="molecule type" value="Genomic_DNA"/>
</dbReference>
<dbReference type="AlphaFoldDB" id="A0AAV3ZW00"/>
<proteinExistence type="predicted"/>
<keyword evidence="3" id="KW-1185">Reference proteome</keyword>
<protein>
    <submittedName>
        <fullName evidence="2">Uncharacterized protein</fullName>
    </submittedName>
</protein>
<gene>
    <name evidence="2" type="ORF">PoB_002512300</name>
</gene>
<evidence type="ECO:0000313" key="3">
    <source>
        <dbReference type="Proteomes" id="UP000735302"/>
    </source>
</evidence>
<keyword evidence="1" id="KW-1133">Transmembrane helix</keyword>
<sequence>MLNCGNSVYVCPNCLSTECPRVYRLNVPVFDHPRPSCTRLFDRNLFTFRAGAPRDARLPMMMMMMMMMVTMLLVMTTAVVAVVMKSYC</sequence>
<name>A0AAV3ZW00_9GAST</name>
<keyword evidence="1" id="KW-0472">Membrane</keyword>
<comment type="caution">
    <text evidence="2">The sequence shown here is derived from an EMBL/GenBank/DDBJ whole genome shotgun (WGS) entry which is preliminary data.</text>
</comment>
<accession>A0AAV3ZW00</accession>
<keyword evidence="1" id="KW-0812">Transmembrane</keyword>
<evidence type="ECO:0000313" key="2">
    <source>
        <dbReference type="EMBL" id="GFN98617.1"/>
    </source>
</evidence>
<evidence type="ECO:0000256" key="1">
    <source>
        <dbReference type="SAM" id="Phobius"/>
    </source>
</evidence>
<dbReference type="Proteomes" id="UP000735302">
    <property type="component" value="Unassembled WGS sequence"/>
</dbReference>
<organism evidence="2 3">
    <name type="scientific">Plakobranchus ocellatus</name>
    <dbReference type="NCBI Taxonomy" id="259542"/>
    <lineage>
        <taxon>Eukaryota</taxon>
        <taxon>Metazoa</taxon>
        <taxon>Spiralia</taxon>
        <taxon>Lophotrochozoa</taxon>
        <taxon>Mollusca</taxon>
        <taxon>Gastropoda</taxon>
        <taxon>Heterobranchia</taxon>
        <taxon>Euthyneura</taxon>
        <taxon>Panpulmonata</taxon>
        <taxon>Sacoglossa</taxon>
        <taxon>Placobranchoidea</taxon>
        <taxon>Plakobranchidae</taxon>
        <taxon>Plakobranchus</taxon>
    </lineage>
</organism>
<feature type="transmembrane region" description="Helical" evidence="1">
    <location>
        <begin position="64"/>
        <end position="84"/>
    </location>
</feature>